<dbReference type="PANTHER" id="PTHR34502">
    <property type="entry name" value="DUF6594 DOMAIN-CONTAINING PROTEIN-RELATED"/>
    <property type="match status" value="1"/>
</dbReference>
<organism evidence="3 4">
    <name type="scientific">Zopfia rhizophila CBS 207.26</name>
    <dbReference type="NCBI Taxonomy" id="1314779"/>
    <lineage>
        <taxon>Eukaryota</taxon>
        <taxon>Fungi</taxon>
        <taxon>Dikarya</taxon>
        <taxon>Ascomycota</taxon>
        <taxon>Pezizomycotina</taxon>
        <taxon>Dothideomycetes</taxon>
        <taxon>Dothideomycetes incertae sedis</taxon>
        <taxon>Zopfiaceae</taxon>
        <taxon>Zopfia</taxon>
    </lineage>
</organism>
<evidence type="ECO:0000256" key="1">
    <source>
        <dbReference type="SAM" id="Phobius"/>
    </source>
</evidence>
<dbReference type="InterPro" id="IPR046529">
    <property type="entry name" value="DUF6594"/>
</dbReference>
<feature type="transmembrane region" description="Helical" evidence="1">
    <location>
        <begin position="237"/>
        <end position="259"/>
    </location>
</feature>
<sequence>MSRLATPLADPGSTSAQALVTNPDIRSTGFSDRHVKGIPYFAYLMSMAPRTIHVRRFATVSLRILLLLQYELQDLENRLLEAENRDSRDCDEDIYLSVRNFAKLKESPHPDEKNPYKLLLLLKEKQKEYEEALVRFRVLSITGRDEYQIREIQRWLDQPEYCDQLLTGTDEGIWGSVEEPNNYVGDLIQVFPAKPGGPFADWFKGWLIRYLDRSIFRHIKGPDSDSLVTYNIGYLDFFVSAIGFFVTCSLVYSAIYILYTYKSIGVRFLAVCLFGASATVCTAIFANERLFIALVTLAAVLVALLVNNDGKGHL</sequence>
<reference evidence="3" key="1">
    <citation type="journal article" date="2020" name="Stud. Mycol.">
        <title>101 Dothideomycetes genomes: a test case for predicting lifestyles and emergence of pathogens.</title>
        <authorList>
            <person name="Haridas S."/>
            <person name="Albert R."/>
            <person name="Binder M."/>
            <person name="Bloem J."/>
            <person name="Labutti K."/>
            <person name="Salamov A."/>
            <person name="Andreopoulos B."/>
            <person name="Baker S."/>
            <person name="Barry K."/>
            <person name="Bills G."/>
            <person name="Bluhm B."/>
            <person name="Cannon C."/>
            <person name="Castanera R."/>
            <person name="Culley D."/>
            <person name="Daum C."/>
            <person name="Ezra D."/>
            <person name="Gonzalez J."/>
            <person name="Henrissat B."/>
            <person name="Kuo A."/>
            <person name="Liang C."/>
            <person name="Lipzen A."/>
            <person name="Lutzoni F."/>
            <person name="Magnuson J."/>
            <person name="Mondo S."/>
            <person name="Nolan M."/>
            <person name="Ohm R."/>
            <person name="Pangilinan J."/>
            <person name="Park H.-J."/>
            <person name="Ramirez L."/>
            <person name="Alfaro M."/>
            <person name="Sun H."/>
            <person name="Tritt A."/>
            <person name="Yoshinaga Y."/>
            <person name="Zwiers L.-H."/>
            <person name="Turgeon B."/>
            <person name="Goodwin S."/>
            <person name="Spatafora J."/>
            <person name="Crous P."/>
            <person name="Grigoriev I."/>
        </authorList>
    </citation>
    <scope>NUCLEOTIDE SEQUENCE</scope>
    <source>
        <strain evidence="3">CBS 207.26</strain>
    </source>
</reference>
<name>A0A6A6E6T5_9PEZI</name>
<feature type="transmembrane region" description="Helical" evidence="1">
    <location>
        <begin position="291"/>
        <end position="308"/>
    </location>
</feature>
<feature type="transmembrane region" description="Helical" evidence="1">
    <location>
        <begin position="266"/>
        <end position="285"/>
    </location>
</feature>
<keyword evidence="1" id="KW-0812">Transmembrane</keyword>
<protein>
    <recommendedName>
        <fullName evidence="2">DUF6594 domain-containing protein</fullName>
    </recommendedName>
</protein>
<keyword evidence="1" id="KW-1133">Transmembrane helix</keyword>
<dbReference type="PANTHER" id="PTHR34502:SF5">
    <property type="entry name" value="DUF6594 DOMAIN-CONTAINING PROTEIN"/>
    <property type="match status" value="1"/>
</dbReference>
<accession>A0A6A6E6T5</accession>
<dbReference type="Proteomes" id="UP000800200">
    <property type="component" value="Unassembled WGS sequence"/>
</dbReference>
<evidence type="ECO:0000313" key="4">
    <source>
        <dbReference type="Proteomes" id="UP000800200"/>
    </source>
</evidence>
<dbReference type="OrthoDB" id="5342093at2759"/>
<proteinExistence type="predicted"/>
<evidence type="ECO:0000313" key="3">
    <source>
        <dbReference type="EMBL" id="KAF2187647.1"/>
    </source>
</evidence>
<evidence type="ECO:0000259" key="2">
    <source>
        <dbReference type="Pfam" id="PF20237"/>
    </source>
</evidence>
<dbReference type="AlphaFoldDB" id="A0A6A6E6T5"/>
<keyword evidence="1" id="KW-0472">Membrane</keyword>
<dbReference type="EMBL" id="ML994626">
    <property type="protein sequence ID" value="KAF2187647.1"/>
    <property type="molecule type" value="Genomic_DNA"/>
</dbReference>
<keyword evidence="4" id="KW-1185">Reference proteome</keyword>
<gene>
    <name evidence="3" type="ORF">K469DRAFT_103719</name>
</gene>
<dbReference type="Pfam" id="PF20237">
    <property type="entry name" value="DUF6594"/>
    <property type="match status" value="1"/>
</dbReference>
<feature type="domain" description="DUF6594" evidence="2">
    <location>
        <begin position="39"/>
        <end position="302"/>
    </location>
</feature>